<keyword evidence="1" id="KW-0732">Signal</keyword>
<proteinExistence type="predicted"/>
<name>A0AAN5AI53_9BACT</name>
<dbReference type="Gene3D" id="2.40.170.10">
    <property type="entry name" value="Porin, LamB type"/>
    <property type="match status" value="1"/>
</dbReference>
<evidence type="ECO:0000256" key="1">
    <source>
        <dbReference type="SAM" id="SignalP"/>
    </source>
</evidence>
<dbReference type="SUPFAM" id="SSF56935">
    <property type="entry name" value="Porins"/>
    <property type="match status" value="1"/>
</dbReference>
<dbReference type="GO" id="GO:0015288">
    <property type="term" value="F:porin activity"/>
    <property type="evidence" value="ECO:0007669"/>
    <property type="project" value="InterPro"/>
</dbReference>
<comment type="caution">
    <text evidence="2">The sequence shown here is derived from an EMBL/GenBank/DDBJ whole genome shotgun (WGS) entry which is preliminary data.</text>
</comment>
<dbReference type="RefSeq" id="WP_338235572.1">
    <property type="nucleotide sequence ID" value="NZ_BQKE01000001.1"/>
</dbReference>
<sequence>MGFKQWTLFFLLIFCTKAWAQPNQYPEDPRQGFYMGMYARVGVNWLFQHQRSIGRNFNLNGMGSIGGRNEEGDYLELYTGYTFQPLKSKGDSTIIHTRIRLSAFSLSSQLIGFGTTNSPTGLGFSLPEFHVEARNIANTPWDLWLGAIFYRGEDIHMADHFYFDDHTGQGVGARYKNSSLSAMFIANTDTTSTVPPYFFTNVVNGFPVLELRQRLVLIAEHELQLNDHHRLKGMLEYHQLAEAGSSEEDSVENYPSDWGGVLGLKHFWKIPGMKNSFNNTAIRYGARIANGGDGGFSRTYLTYGAPNLTTGDFRKAYSLSFINRLLLDDAEDWSLEAYALYTYSRGAADTLGESPTYRGRVTYNQKREFAIGGRYTYYVTDYFHLLTESNFALRKDGLQDPATVFKIGITPTLVPFAGRSYWSRPHFRLVTSLAFYNQFARENLYSPYLQAVGETAVGFYLGFKTEWWLNAPW</sequence>
<feature type="chain" id="PRO_5042874298" description="Maltoporin" evidence="1">
    <location>
        <begin position="21"/>
        <end position="473"/>
    </location>
</feature>
<keyword evidence="3" id="KW-1185">Reference proteome</keyword>
<evidence type="ECO:0000313" key="3">
    <source>
        <dbReference type="Proteomes" id="UP001310022"/>
    </source>
</evidence>
<gene>
    <name evidence="2" type="ORF">PEDI_00960</name>
</gene>
<dbReference type="InterPro" id="IPR003192">
    <property type="entry name" value="Porin_LamB"/>
</dbReference>
<evidence type="ECO:0008006" key="4">
    <source>
        <dbReference type="Google" id="ProtNLM"/>
    </source>
</evidence>
<protein>
    <recommendedName>
        <fullName evidence="4">Maltoporin</fullName>
    </recommendedName>
</protein>
<feature type="signal peptide" evidence="1">
    <location>
        <begin position="1"/>
        <end position="20"/>
    </location>
</feature>
<dbReference type="GO" id="GO:0034219">
    <property type="term" value="P:carbohydrate transmembrane transport"/>
    <property type="evidence" value="ECO:0007669"/>
    <property type="project" value="InterPro"/>
</dbReference>
<dbReference type="Proteomes" id="UP001310022">
    <property type="component" value="Unassembled WGS sequence"/>
</dbReference>
<dbReference type="Pfam" id="PF02264">
    <property type="entry name" value="LamB"/>
    <property type="match status" value="1"/>
</dbReference>
<reference evidence="2 3" key="1">
    <citation type="submission" date="2021-12" db="EMBL/GenBank/DDBJ databases">
        <title>Genome sequencing of bacteria with rrn-lacking chromosome and rrn-plasmid.</title>
        <authorList>
            <person name="Anda M."/>
            <person name="Iwasaki W."/>
        </authorList>
    </citation>
    <scope>NUCLEOTIDE SEQUENCE [LARGE SCALE GENOMIC DNA]</scope>
    <source>
        <strain evidence="2 3">NBRC 15940</strain>
    </source>
</reference>
<accession>A0AAN5AI53</accession>
<dbReference type="GO" id="GO:0016020">
    <property type="term" value="C:membrane"/>
    <property type="evidence" value="ECO:0007669"/>
    <property type="project" value="InterPro"/>
</dbReference>
<dbReference type="InterPro" id="IPR036998">
    <property type="entry name" value="Porin_LamB_sf"/>
</dbReference>
<organism evidence="2 3">
    <name type="scientific">Persicobacter diffluens</name>
    <dbReference type="NCBI Taxonomy" id="981"/>
    <lineage>
        <taxon>Bacteria</taxon>
        <taxon>Pseudomonadati</taxon>
        <taxon>Bacteroidota</taxon>
        <taxon>Cytophagia</taxon>
        <taxon>Cytophagales</taxon>
        <taxon>Persicobacteraceae</taxon>
        <taxon>Persicobacter</taxon>
    </lineage>
</organism>
<dbReference type="AlphaFoldDB" id="A0AAN5AI53"/>
<evidence type="ECO:0000313" key="2">
    <source>
        <dbReference type="EMBL" id="GJM59544.1"/>
    </source>
</evidence>
<dbReference type="EMBL" id="BQKE01000001">
    <property type="protein sequence ID" value="GJM59544.1"/>
    <property type="molecule type" value="Genomic_DNA"/>
</dbReference>